<evidence type="ECO:0000313" key="8">
    <source>
        <dbReference type="EMBL" id="KRM74077.1"/>
    </source>
</evidence>
<dbReference type="CDD" id="cd07731">
    <property type="entry name" value="ComA-like_MBL-fold"/>
    <property type="match status" value="1"/>
</dbReference>
<dbReference type="SUPFAM" id="SSF56281">
    <property type="entry name" value="Metallo-hydrolase/oxidoreductase"/>
    <property type="match status" value="1"/>
</dbReference>
<evidence type="ECO:0000259" key="7">
    <source>
        <dbReference type="SMART" id="SM00849"/>
    </source>
</evidence>
<feature type="transmembrane region" description="Helical" evidence="6">
    <location>
        <begin position="221"/>
        <end position="243"/>
    </location>
</feature>
<feature type="transmembrane region" description="Helical" evidence="6">
    <location>
        <begin position="344"/>
        <end position="363"/>
    </location>
</feature>
<evidence type="ECO:0000256" key="3">
    <source>
        <dbReference type="ARBA" id="ARBA00022692"/>
    </source>
</evidence>
<feature type="transmembrane region" description="Helical" evidence="6">
    <location>
        <begin position="308"/>
        <end position="332"/>
    </location>
</feature>
<feature type="transmembrane region" description="Helical" evidence="6">
    <location>
        <begin position="450"/>
        <end position="469"/>
    </location>
</feature>
<dbReference type="InterPro" id="IPR036866">
    <property type="entry name" value="RibonucZ/Hydroxyglut_hydro"/>
</dbReference>
<dbReference type="InterPro" id="IPR001279">
    <property type="entry name" value="Metallo-B-lactamas"/>
</dbReference>
<dbReference type="Pfam" id="PF13567">
    <property type="entry name" value="DUF4131"/>
    <property type="match status" value="1"/>
</dbReference>
<dbReference type="NCBIfam" id="TIGR00361">
    <property type="entry name" value="ComEC_Rec2"/>
    <property type="match status" value="1"/>
</dbReference>
<dbReference type="PATRIC" id="fig|1423733.4.peg.897"/>
<feature type="transmembrane region" description="Helical" evidence="6">
    <location>
        <begin position="30"/>
        <end position="48"/>
    </location>
</feature>
<name>A0A0R2B3G7_SECCO</name>
<dbReference type="InterPro" id="IPR052159">
    <property type="entry name" value="Competence_DNA_uptake"/>
</dbReference>
<dbReference type="Pfam" id="PF00753">
    <property type="entry name" value="Lactamase_B"/>
    <property type="match status" value="1"/>
</dbReference>
<protein>
    <recommendedName>
        <fullName evidence="7">Metallo-beta-lactamase domain-containing protein</fullName>
    </recommendedName>
</protein>
<comment type="caution">
    <text evidence="8">The sequence shown here is derived from an EMBL/GenBank/DDBJ whole genome shotgun (WGS) entry which is preliminary data.</text>
</comment>
<dbReference type="InterPro" id="IPR004797">
    <property type="entry name" value="Competence_ComEC/Rec2"/>
</dbReference>
<keyword evidence="4 6" id="KW-1133">Transmembrane helix</keyword>
<feature type="domain" description="Metallo-beta-lactamase" evidence="7">
    <location>
        <begin position="480"/>
        <end position="683"/>
    </location>
</feature>
<gene>
    <name evidence="8" type="ORF">FC82_GL000856</name>
</gene>
<accession>A0A0R2B3G7</accession>
<dbReference type="EMBL" id="AYYR01000106">
    <property type="protein sequence ID" value="KRM74077.1"/>
    <property type="molecule type" value="Genomic_DNA"/>
</dbReference>
<dbReference type="PANTHER" id="PTHR30619:SF7">
    <property type="entry name" value="BETA-LACTAMASE DOMAIN PROTEIN"/>
    <property type="match status" value="1"/>
</dbReference>
<feature type="transmembrane region" description="Helical" evidence="6">
    <location>
        <begin position="427"/>
        <end position="443"/>
    </location>
</feature>
<dbReference type="SMART" id="SM00849">
    <property type="entry name" value="Lactamase_B"/>
    <property type="match status" value="1"/>
</dbReference>
<keyword evidence="2" id="KW-1003">Cell membrane</keyword>
<evidence type="ECO:0000256" key="6">
    <source>
        <dbReference type="SAM" id="Phobius"/>
    </source>
</evidence>
<dbReference type="InterPro" id="IPR004477">
    <property type="entry name" value="ComEC_N"/>
</dbReference>
<dbReference type="PANTHER" id="PTHR30619">
    <property type="entry name" value="DNA INTERNALIZATION/COMPETENCE PROTEIN COMEC/REC2"/>
    <property type="match status" value="1"/>
</dbReference>
<dbReference type="AlphaFoldDB" id="A0A0R2B3G7"/>
<keyword evidence="3 6" id="KW-0812">Transmembrane</keyword>
<evidence type="ECO:0000256" key="2">
    <source>
        <dbReference type="ARBA" id="ARBA00022475"/>
    </source>
</evidence>
<dbReference type="InterPro" id="IPR035681">
    <property type="entry name" value="ComA-like_MBL"/>
</dbReference>
<dbReference type="STRING" id="33960.TY91_10890"/>
<proteinExistence type="predicted"/>
<dbReference type="GO" id="GO:0030420">
    <property type="term" value="P:establishment of competence for transformation"/>
    <property type="evidence" value="ECO:0007669"/>
    <property type="project" value="InterPro"/>
</dbReference>
<comment type="subcellular location">
    <subcellularLocation>
        <location evidence="1">Cell membrane</location>
        <topology evidence="1">Multi-pass membrane protein</topology>
    </subcellularLocation>
</comment>
<dbReference type="GO" id="GO:0005886">
    <property type="term" value="C:plasma membrane"/>
    <property type="evidence" value="ECO:0007669"/>
    <property type="project" value="UniProtKB-SubCell"/>
</dbReference>
<feature type="transmembrane region" description="Helical" evidence="6">
    <location>
        <begin position="189"/>
        <end position="206"/>
    </location>
</feature>
<evidence type="ECO:0000256" key="1">
    <source>
        <dbReference type="ARBA" id="ARBA00004651"/>
    </source>
</evidence>
<dbReference type="Gene3D" id="3.60.15.10">
    <property type="entry name" value="Ribonuclease Z/Hydroxyacylglutathione hydrolase-like"/>
    <property type="match status" value="1"/>
</dbReference>
<evidence type="ECO:0000313" key="9">
    <source>
        <dbReference type="Proteomes" id="UP000051845"/>
    </source>
</evidence>
<evidence type="ECO:0000256" key="4">
    <source>
        <dbReference type="ARBA" id="ARBA00022989"/>
    </source>
</evidence>
<dbReference type="InterPro" id="IPR025405">
    <property type="entry name" value="DUF4131"/>
</dbReference>
<evidence type="ECO:0000256" key="5">
    <source>
        <dbReference type="ARBA" id="ARBA00023136"/>
    </source>
</evidence>
<sequence length="735" mass="82295">MSGCFFGQFWVAAGLTGIWAVRILLLRDRVIAIWALVVSVVFGCWFAFQHDQRQQRTLPEMTNTTVQLRVQPDDVLVGPDSVQVKGRLPTGQLVTGQYYVGEGEKPEPQWRVMKTSVMTVAGDIQQFAPATNVNEFDYGEYQRQNGVFNRVKISRLVAVRPAVPRTLWQSWLNGCHAIRQRLILQTKRLPPLLAMYVQGLFLGFRADNFYDNLSAVTDLGLIHLFSISGFHVVWLTALVAFVLKRLRCSETMVNVILILVLPSYYILAGAAPSLLRAILVSMLVIIAALAGWKISPLTLWGLSLMLALIWYPALLMQLGGQLSYALAFALIFVEGRSAFAKTMLLNLVSLPFVLYHVYQWHIWSLLANLLILPVFSWLIFPVTLIGAVVGLKFPMLAQMCDHLLGWFTRALDAIAAMPGMITFGKPHILLVIALVVLTLLLLAGRHQRQVIIGLTAVYTLAFMLIHFPVKGEVTFFDIGQGDSFMIREPLGRQITMIDTGGDVFFGGHQVKRRSRALRLNINYMKSMGIHRIDALCLSHQDADHVGFVGDVLQTMDVKRLYIPWGMAANPQFMRRIRPGLKHTKLISVHAGQHITGSGLDVLHPFTPGLGGNEDSMVLTGVYGGLRFTFTGDLGQEGEKDVIAHYPNLRTDVLKLGHHGSKTASAPEFIQALKPKWGIISAGRNNRYGHPNPETLATLAQQHVPFFNTQTNGMIRYRFRDHHPGYWETVMKEEKD</sequence>
<reference evidence="8 9" key="1">
    <citation type="journal article" date="2015" name="Genome Announc.">
        <title>Expanding the biotechnology potential of lactobacilli through comparative genomics of 213 strains and associated genera.</title>
        <authorList>
            <person name="Sun Z."/>
            <person name="Harris H.M."/>
            <person name="McCann A."/>
            <person name="Guo C."/>
            <person name="Argimon S."/>
            <person name="Zhang W."/>
            <person name="Yang X."/>
            <person name="Jeffery I.B."/>
            <person name="Cooney J.C."/>
            <person name="Kagawa T.F."/>
            <person name="Liu W."/>
            <person name="Song Y."/>
            <person name="Salvetti E."/>
            <person name="Wrobel A."/>
            <person name="Rasinkangas P."/>
            <person name="Parkhill J."/>
            <person name="Rea M.C."/>
            <person name="O'Sullivan O."/>
            <person name="Ritari J."/>
            <person name="Douillard F.P."/>
            <person name="Paul Ross R."/>
            <person name="Yang R."/>
            <person name="Briner A.E."/>
            <person name="Felis G.E."/>
            <person name="de Vos W.M."/>
            <person name="Barrangou R."/>
            <person name="Klaenhammer T.R."/>
            <person name="Caufield P.W."/>
            <person name="Cui Y."/>
            <person name="Zhang H."/>
            <person name="O'Toole P.W."/>
        </authorList>
    </citation>
    <scope>NUCLEOTIDE SEQUENCE [LARGE SCALE GENOMIC DNA]</scope>
    <source>
        <strain evidence="8 9">DSM 20515</strain>
    </source>
</reference>
<dbReference type="NCBIfam" id="TIGR00360">
    <property type="entry name" value="ComEC_N-term"/>
    <property type="match status" value="1"/>
</dbReference>
<keyword evidence="5 6" id="KW-0472">Membrane</keyword>
<feature type="transmembrane region" description="Helical" evidence="6">
    <location>
        <begin position="255"/>
        <end position="288"/>
    </location>
</feature>
<organism evidence="8 9">
    <name type="scientific">Secundilactobacillus collinoides DSM 20515 = JCM 1123</name>
    <dbReference type="NCBI Taxonomy" id="1423733"/>
    <lineage>
        <taxon>Bacteria</taxon>
        <taxon>Bacillati</taxon>
        <taxon>Bacillota</taxon>
        <taxon>Bacilli</taxon>
        <taxon>Lactobacillales</taxon>
        <taxon>Lactobacillaceae</taxon>
        <taxon>Secundilactobacillus</taxon>
    </lineage>
</organism>
<feature type="transmembrane region" description="Helical" evidence="6">
    <location>
        <begin position="369"/>
        <end position="391"/>
    </location>
</feature>
<dbReference type="Pfam" id="PF03772">
    <property type="entry name" value="Competence"/>
    <property type="match status" value="1"/>
</dbReference>
<dbReference type="Proteomes" id="UP000051845">
    <property type="component" value="Unassembled WGS sequence"/>
</dbReference>